<sequence>MTAPEAEEAAAPRASVGNSGAPVLRLEAWEGPLDLLLELARAQRVDLARISVAELTTQFVAVLDAAIARRTVPLSRLAEWTIMAAWLLVLRSRLLLPAGTAESAEAEREAADLRRRLAEREAARRLADWLERRPRLGREIFARGAAEPAASEAPAADVTELLRACLKLVELPVRERVYRPRPPLLWRTPEALAHIRALLPALPGGAALERVLPHAPAAADPALWRRSALASTLLAGLELSRDGALALEQGAAFGLIRLHPRPAAAGDDLPTADPAP</sequence>
<comment type="caution">
    <text evidence="2">The sequence shown here is derived from an EMBL/GenBank/DDBJ whole genome shotgun (WGS) entry which is preliminary data.</text>
</comment>
<dbReference type="RefSeq" id="WP_305102532.1">
    <property type="nucleotide sequence ID" value="NZ_JAUTWS010000003.1"/>
</dbReference>
<dbReference type="Gene3D" id="6.10.250.2410">
    <property type="match status" value="1"/>
</dbReference>
<dbReference type="PANTHER" id="PTHR33969">
    <property type="entry name" value="SEGREGATION AND CONDENSATION PROTEIN A"/>
    <property type="match status" value="1"/>
</dbReference>
<evidence type="ECO:0000313" key="3">
    <source>
        <dbReference type="Proteomes" id="UP001243009"/>
    </source>
</evidence>
<evidence type="ECO:0000256" key="1">
    <source>
        <dbReference type="ARBA" id="ARBA00044777"/>
    </source>
</evidence>
<dbReference type="PANTHER" id="PTHR33969:SF2">
    <property type="entry name" value="SEGREGATION AND CONDENSATION PROTEIN A"/>
    <property type="match status" value="1"/>
</dbReference>
<organism evidence="2 3">
    <name type="scientific">Paracraurococcus lichenis</name>
    <dbReference type="NCBI Taxonomy" id="3064888"/>
    <lineage>
        <taxon>Bacteria</taxon>
        <taxon>Pseudomonadati</taxon>
        <taxon>Pseudomonadota</taxon>
        <taxon>Alphaproteobacteria</taxon>
        <taxon>Acetobacterales</taxon>
        <taxon>Roseomonadaceae</taxon>
        <taxon>Paracraurococcus</taxon>
    </lineage>
</organism>
<accession>A0ABT9DUT7</accession>
<protein>
    <recommendedName>
        <fullName evidence="1">Segregation and condensation protein A</fullName>
    </recommendedName>
</protein>
<dbReference type="InterPro" id="IPR003768">
    <property type="entry name" value="ScpA"/>
</dbReference>
<gene>
    <name evidence="2" type="ORF">Q7A36_04845</name>
</gene>
<reference evidence="2 3" key="1">
    <citation type="submission" date="2023-08" db="EMBL/GenBank/DDBJ databases">
        <title>The draft genome sequence of Paracraurococcus sp. LOR1-02.</title>
        <authorList>
            <person name="Kingkaew E."/>
            <person name="Tanasupawat S."/>
        </authorList>
    </citation>
    <scope>NUCLEOTIDE SEQUENCE [LARGE SCALE GENOMIC DNA]</scope>
    <source>
        <strain evidence="2 3">LOR1-02</strain>
    </source>
</reference>
<dbReference type="EMBL" id="JAUTWS010000003">
    <property type="protein sequence ID" value="MDO9707664.1"/>
    <property type="molecule type" value="Genomic_DNA"/>
</dbReference>
<keyword evidence="3" id="KW-1185">Reference proteome</keyword>
<proteinExistence type="predicted"/>
<name>A0ABT9DUT7_9PROT</name>
<evidence type="ECO:0000313" key="2">
    <source>
        <dbReference type="EMBL" id="MDO9707664.1"/>
    </source>
</evidence>
<dbReference type="Pfam" id="PF02616">
    <property type="entry name" value="SMC_ScpA"/>
    <property type="match status" value="1"/>
</dbReference>
<dbReference type="Proteomes" id="UP001243009">
    <property type="component" value="Unassembled WGS sequence"/>
</dbReference>